<reference evidence="1" key="1">
    <citation type="submission" date="2023-06" db="EMBL/GenBank/DDBJ databases">
        <title>Genomic analysis of the entomopathogenic nematode Steinernema hermaphroditum.</title>
        <authorList>
            <person name="Schwarz E.M."/>
            <person name="Heppert J.K."/>
            <person name="Baniya A."/>
            <person name="Schwartz H.T."/>
            <person name="Tan C.-H."/>
            <person name="Antoshechkin I."/>
            <person name="Sternberg P.W."/>
            <person name="Goodrich-Blair H."/>
            <person name="Dillman A.R."/>
        </authorList>
    </citation>
    <scope>NUCLEOTIDE SEQUENCE</scope>
    <source>
        <strain evidence="1">PS9179</strain>
        <tissue evidence="1">Whole animal</tissue>
    </source>
</reference>
<dbReference type="EMBL" id="JAUCMV010000005">
    <property type="protein sequence ID" value="KAK0395932.1"/>
    <property type="molecule type" value="Genomic_DNA"/>
</dbReference>
<keyword evidence="2" id="KW-1185">Reference proteome</keyword>
<evidence type="ECO:0000313" key="2">
    <source>
        <dbReference type="Proteomes" id="UP001175271"/>
    </source>
</evidence>
<proteinExistence type="predicted"/>
<accession>A0AA39GYK6</accession>
<comment type="caution">
    <text evidence="1">The sequence shown here is derived from an EMBL/GenBank/DDBJ whole genome shotgun (WGS) entry which is preliminary data.</text>
</comment>
<dbReference type="AlphaFoldDB" id="A0AA39GYK6"/>
<dbReference type="Proteomes" id="UP001175271">
    <property type="component" value="Unassembled WGS sequence"/>
</dbReference>
<protein>
    <submittedName>
        <fullName evidence="1">Uncharacterized protein</fullName>
    </submittedName>
</protein>
<name>A0AA39GYK6_9BILA</name>
<evidence type="ECO:0000313" key="1">
    <source>
        <dbReference type="EMBL" id="KAK0395932.1"/>
    </source>
</evidence>
<organism evidence="1 2">
    <name type="scientific">Steinernema hermaphroditum</name>
    <dbReference type="NCBI Taxonomy" id="289476"/>
    <lineage>
        <taxon>Eukaryota</taxon>
        <taxon>Metazoa</taxon>
        <taxon>Ecdysozoa</taxon>
        <taxon>Nematoda</taxon>
        <taxon>Chromadorea</taxon>
        <taxon>Rhabditida</taxon>
        <taxon>Tylenchina</taxon>
        <taxon>Panagrolaimomorpha</taxon>
        <taxon>Strongyloidoidea</taxon>
        <taxon>Steinernematidae</taxon>
        <taxon>Steinernema</taxon>
    </lineage>
</organism>
<gene>
    <name evidence="1" type="ORF">QR680_001494</name>
</gene>
<sequence>MQENAIEMQVKVSMICDCKSMDCTAFLGEYDFCDAVMTRYQTLLQYVRDLEPEGFQFSSCTPSATCWTPFWRVLVRLRRWARKRWSKMAANALPSNESFY</sequence>